<dbReference type="AlphaFoldDB" id="A0A2T4CDZ8"/>
<feature type="compositionally biased region" description="Basic residues" evidence="1">
    <location>
        <begin position="58"/>
        <end position="67"/>
    </location>
</feature>
<organism evidence="2 3">
    <name type="scientific">Trichoderma longibrachiatum ATCC 18648</name>
    <dbReference type="NCBI Taxonomy" id="983965"/>
    <lineage>
        <taxon>Eukaryota</taxon>
        <taxon>Fungi</taxon>
        <taxon>Dikarya</taxon>
        <taxon>Ascomycota</taxon>
        <taxon>Pezizomycotina</taxon>
        <taxon>Sordariomycetes</taxon>
        <taxon>Hypocreomycetidae</taxon>
        <taxon>Hypocreales</taxon>
        <taxon>Hypocreaceae</taxon>
        <taxon>Trichoderma</taxon>
    </lineage>
</organism>
<keyword evidence="3" id="KW-1185">Reference proteome</keyword>
<protein>
    <submittedName>
        <fullName evidence="2">Uncharacterized protein</fullName>
    </submittedName>
</protein>
<evidence type="ECO:0000256" key="1">
    <source>
        <dbReference type="SAM" id="MobiDB-lite"/>
    </source>
</evidence>
<sequence length="88" mass="9761">MLLAFYSACSVSPITLDDAYIKIFGRQTQIAQPIPIRASIPIKKRTERSRPLPPPPSYKHKNSRHIAPKNALPLFPLPSKGETSPSDP</sequence>
<dbReference type="Proteomes" id="UP000240760">
    <property type="component" value="Unassembled WGS sequence"/>
</dbReference>
<evidence type="ECO:0000313" key="3">
    <source>
        <dbReference type="Proteomes" id="UP000240760"/>
    </source>
</evidence>
<name>A0A2T4CDZ8_TRILO</name>
<feature type="region of interest" description="Disordered" evidence="1">
    <location>
        <begin position="36"/>
        <end position="88"/>
    </location>
</feature>
<evidence type="ECO:0000313" key="2">
    <source>
        <dbReference type="EMBL" id="PTB79799.1"/>
    </source>
</evidence>
<gene>
    <name evidence="2" type="ORF">M440DRAFT_1399102</name>
</gene>
<proteinExistence type="predicted"/>
<dbReference type="EMBL" id="KZ679128">
    <property type="protein sequence ID" value="PTB79799.1"/>
    <property type="molecule type" value="Genomic_DNA"/>
</dbReference>
<reference evidence="2 3" key="1">
    <citation type="submission" date="2016-07" db="EMBL/GenBank/DDBJ databases">
        <title>Multiple horizontal gene transfer events from other fungi enriched the ability of initially mycotrophic Trichoderma (Ascomycota) to feed on dead plant biomass.</title>
        <authorList>
            <consortium name="DOE Joint Genome Institute"/>
            <person name="Aerts A."/>
            <person name="Atanasova L."/>
            <person name="Chenthamara K."/>
            <person name="Zhang J."/>
            <person name="Grujic M."/>
            <person name="Henrissat B."/>
            <person name="Kuo A."/>
            <person name="Salamov A."/>
            <person name="Lipzen A."/>
            <person name="Labutti K."/>
            <person name="Barry K."/>
            <person name="Miao Y."/>
            <person name="Rahimi M.J."/>
            <person name="Shen Q."/>
            <person name="Grigoriev I.V."/>
            <person name="Kubicek C.P."/>
            <person name="Druzhinina I.S."/>
        </authorList>
    </citation>
    <scope>NUCLEOTIDE SEQUENCE [LARGE SCALE GENOMIC DNA]</scope>
    <source>
        <strain evidence="2 3">ATCC 18648</strain>
    </source>
</reference>
<accession>A0A2T4CDZ8</accession>